<keyword evidence="2" id="KW-1185">Reference proteome</keyword>
<reference evidence="1" key="1">
    <citation type="submission" date="2022-12" db="EMBL/GenBank/DDBJ databases">
        <title>Bird 10,000 Genomes (B10K) Project - Family phase.</title>
        <authorList>
            <person name="Zhang G."/>
        </authorList>
    </citation>
    <scope>NUCLEOTIDE SEQUENCE</scope>
    <source>
        <strain evidence="1">B10K-CU-030-46</strain>
        <tissue evidence="1">Muscle</tissue>
    </source>
</reference>
<dbReference type="Proteomes" id="UP000521578">
    <property type="component" value="Unassembled WGS sequence"/>
</dbReference>
<dbReference type="PANTHER" id="PTHR14330:SF2">
    <property type="entry name" value="A-KINASE-INTERACTING PROTEIN 1"/>
    <property type="match status" value="1"/>
</dbReference>
<organism evidence="1">
    <name type="scientific">Menura novaehollandiae</name>
    <name type="common">superb lyrebird</name>
    <dbReference type="NCBI Taxonomy" id="47692"/>
    <lineage>
        <taxon>Eukaryota</taxon>
        <taxon>Metazoa</taxon>
        <taxon>Chordata</taxon>
        <taxon>Craniata</taxon>
        <taxon>Vertebrata</taxon>
        <taxon>Euteleostomi</taxon>
        <taxon>Archelosauria</taxon>
        <taxon>Archosauria</taxon>
        <taxon>Dinosauria</taxon>
        <taxon>Saurischia</taxon>
        <taxon>Theropoda</taxon>
        <taxon>Coelurosauria</taxon>
        <taxon>Aves</taxon>
        <taxon>Neognathae</taxon>
        <taxon>Neoaves</taxon>
        <taxon>Telluraves</taxon>
        <taxon>Australaves</taxon>
        <taxon>Passeriformes</taxon>
        <taxon>Menuridae</taxon>
        <taxon>Menura</taxon>
    </lineage>
</organism>
<name>A0AA97MAQ4_9PASS</name>
<proteinExistence type="predicted"/>
<dbReference type="Gene3D" id="2.60.40.1120">
    <property type="entry name" value="Carboxypeptidase-like, regulatory domain"/>
    <property type="match status" value="1"/>
</dbReference>
<dbReference type="PANTHER" id="PTHR14330">
    <property type="entry name" value="A-KINASE-INTERACTING PROTEIN 1"/>
    <property type="match status" value="1"/>
</dbReference>
<protein>
    <submittedName>
        <fullName evidence="1">AKIP1 protein</fullName>
    </submittedName>
</protein>
<dbReference type="GO" id="GO:0005654">
    <property type="term" value="C:nucleoplasm"/>
    <property type="evidence" value="ECO:0007669"/>
    <property type="project" value="TreeGrafter"/>
</dbReference>
<evidence type="ECO:0000313" key="2">
    <source>
        <dbReference type="Proteomes" id="UP000521578"/>
    </source>
</evidence>
<dbReference type="InterPro" id="IPR033214">
    <property type="entry name" value="AKIP1"/>
</dbReference>
<dbReference type="AlphaFoldDB" id="A0AA97MAQ4"/>
<gene>
    <name evidence="1" type="primary">Akip1</name>
    <name evidence="1" type="ORF">MENNOV_R15737</name>
</gene>
<comment type="caution">
    <text evidence="1">The sequence shown here is derived from an EMBL/GenBank/DDBJ whole genome shotgun (WGS) entry which is preliminary data.</text>
</comment>
<feature type="non-terminal residue" evidence="1">
    <location>
        <position position="110"/>
    </location>
</feature>
<sequence length="110" mass="12506">ACHIILSVSVVVQKYYGGTAVLRCKEHEVRHFCKYHGRQEAEREMEFTEEEVSRAFFFLSLSKPRRASKDFYIDVSPGTYSVTAVSEGMVKQTHVVDVRAGQSIDLTFAL</sequence>
<evidence type="ECO:0000313" key="1">
    <source>
        <dbReference type="EMBL" id="NXE88218.1"/>
    </source>
</evidence>
<feature type="non-terminal residue" evidence="1">
    <location>
        <position position="1"/>
    </location>
</feature>
<accession>A0AA97MAQ4</accession>
<dbReference type="GO" id="GO:1901222">
    <property type="term" value="P:regulation of non-canonical NF-kappaB signal transduction"/>
    <property type="evidence" value="ECO:0007669"/>
    <property type="project" value="InterPro"/>
</dbReference>
<dbReference type="EMBL" id="VWPS01000027">
    <property type="protein sequence ID" value="NXE88218.1"/>
    <property type="molecule type" value="Genomic_DNA"/>
</dbReference>